<dbReference type="HOGENOM" id="CLU_059534_0_0_14"/>
<dbReference type="OrthoDB" id="399113at2"/>
<sequence length="390" mass="44852">MVEINTTPKTDSFTERDYKFENWALWGIEFNEADYTVSTRDLVTTFEQVESPQPKKEKVKAKPEQAKPASAVPPKAKTVVPAKPPVKKVEPPKAVEPKKVEPPAAKAPTPQPKKEALKPVTPPKAPEKKVEPAKPVPPPAKPVPKAPAKPTPQRKKLDFSKSTKETRDKFIPDIKSLVKSLSISSNQELNKLFPDTKPAKRDAEKELEDAEHKRLSRVQEESYKKDERTKHTYALKDFPLAEPELINQLAETHSKYFGLLVKLQDTHTPEDFVTAFRIQDRISYLLDNQTLLYKSLTKQLIQYLERINERLEKYLADITLKQEDIKRMNAQITRFNEYDRKTQTKIDQVEKETNLYQEDLRNYEESLKSQIELPKTPEAPEEPTNEAIVH</sequence>
<feature type="compositionally biased region" description="Basic and acidic residues" evidence="2">
    <location>
        <begin position="87"/>
        <end position="101"/>
    </location>
</feature>
<dbReference type="RefSeq" id="WP_014849706.1">
    <property type="nucleotide sequence ID" value="NC_018149.1"/>
</dbReference>
<evidence type="ECO:0000313" key="3">
    <source>
        <dbReference type="EMBL" id="AFN64996.1"/>
    </source>
</evidence>
<evidence type="ECO:0000313" key="4">
    <source>
        <dbReference type="Proteomes" id="UP000009005"/>
    </source>
</evidence>
<dbReference type="PATRIC" id="fig|1197325.3.peg.212"/>
<evidence type="ECO:0000256" key="2">
    <source>
        <dbReference type="SAM" id="MobiDB-lite"/>
    </source>
</evidence>
<dbReference type="EMBL" id="CP003703">
    <property type="protein sequence ID" value="AFN64996.1"/>
    <property type="molecule type" value="Genomic_DNA"/>
</dbReference>
<dbReference type="KEGG" id="mwe:WEN_00975"/>
<protein>
    <submittedName>
        <fullName evidence="3">Uncharacterized protein</fullName>
    </submittedName>
</protein>
<feature type="region of interest" description="Disordered" evidence="2">
    <location>
        <begin position="46"/>
        <end position="171"/>
    </location>
</feature>
<feature type="compositionally biased region" description="Basic and acidic residues" evidence="2">
    <location>
        <begin position="53"/>
        <end position="65"/>
    </location>
</feature>
<feature type="compositionally biased region" description="Basic and acidic residues" evidence="2">
    <location>
        <begin position="197"/>
        <end position="226"/>
    </location>
</feature>
<keyword evidence="1" id="KW-0175">Coiled coil</keyword>
<accession>I6YAL6</accession>
<feature type="coiled-coil region" evidence="1">
    <location>
        <begin position="304"/>
        <end position="366"/>
    </location>
</feature>
<evidence type="ECO:0000256" key="1">
    <source>
        <dbReference type="SAM" id="Coils"/>
    </source>
</evidence>
<proteinExistence type="predicted"/>
<gene>
    <name evidence="3" type="ordered locus">WEN_00975</name>
</gene>
<dbReference type="Proteomes" id="UP000009005">
    <property type="component" value="Chromosome"/>
</dbReference>
<feature type="region of interest" description="Disordered" evidence="2">
    <location>
        <begin position="367"/>
        <end position="390"/>
    </location>
</feature>
<feature type="compositionally biased region" description="Basic and acidic residues" evidence="2">
    <location>
        <begin position="155"/>
        <end position="171"/>
    </location>
</feature>
<name>I6YAL6_MYCWM</name>
<feature type="compositionally biased region" description="Low complexity" evidence="2">
    <location>
        <begin position="66"/>
        <end position="81"/>
    </location>
</feature>
<dbReference type="STRING" id="1197325.WEN_00975"/>
<reference evidence="3 4" key="1">
    <citation type="journal article" date="2012" name="J. Bacteriol.">
        <title>Complete genome sequence of Mycoplasma wenyonii strain Massachusetts.</title>
        <authorList>
            <person name="Dos Santos A.P."/>
            <person name="Guimaraes A.M."/>
            <person name="do Nascimento N.C."/>
            <person name="Sanmiguel P.J."/>
            <person name="Messick J.B."/>
        </authorList>
    </citation>
    <scope>NUCLEOTIDE SEQUENCE [LARGE SCALE GENOMIC DNA]</scope>
    <source>
        <strain evidence="3 4">Massachusetts</strain>
    </source>
</reference>
<feature type="compositionally biased region" description="Pro residues" evidence="2">
    <location>
        <begin position="134"/>
        <end position="150"/>
    </location>
</feature>
<feature type="region of interest" description="Disordered" evidence="2">
    <location>
        <begin position="192"/>
        <end position="226"/>
    </location>
</feature>
<organism evidence="3 4">
    <name type="scientific">Mycoplasma wenyonii (strain Massachusetts)</name>
    <name type="common">Eperythrozoon wenyonii</name>
    <dbReference type="NCBI Taxonomy" id="1197325"/>
    <lineage>
        <taxon>Bacteria</taxon>
        <taxon>Bacillati</taxon>
        <taxon>Mycoplasmatota</taxon>
        <taxon>Mollicutes</taxon>
        <taxon>Mycoplasmataceae</taxon>
        <taxon>Mycoplasma</taxon>
    </lineage>
</organism>
<keyword evidence="4" id="KW-1185">Reference proteome</keyword>
<dbReference type="AlphaFoldDB" id="I6YAL6"/>